<keyword evidence="6" id="KW-1185">Reference proteome</keyword>
<reference evidence="6" key="1">
    <citation type="journal article" date="2019" name="Int. J. Syst. Evol. Microbiol.">
        <title>The Global Catalogue of Microorganisms (GCM) 10K type strain sequencing project: providing services to taxonomists for standard genome sequencing and annotation.</title>
        <authorList>
            <consortium name="The Broad Institute Genomics Platform"/>
            <consortium name="The Broad Institute Genome Sequencing Center for Infectious Disease"/>
            <person name="Wu L."/>
            <person name="Ma J."/>
        </authorList>
    </citation>
    <scope>NUCLEOTIDE SEQUENCE [LARGE SCALE GENOMIC DNA]</scope>
    <source>
        <strain evidence="6">JCM 17591</strain>
    </source>
</reference>
<dbReference type="SUPFAM" id="SSF53822">
    <property type="entry name" value="Periplasmic binding protein-like I"/>
    <property type="match status" value="1"/>
</dbReference>
<gene>
    <name evidence="5" type="ORF">GCM10022287_26290</name>
</gene>
<accession>A0ABP8A4B3</accession>
<evidence type="ECO:0000256" key="1">
    <source>
        <dbReference type="ARBA" id="ARBA00010062"/>
    </source>
</evidence>
<dbReference type="PROSITE" id="PS51257">
    <property type="entry name" value="PROKAR_LIPOPROTEIN"/>
    <property type="match status" value="1"/>
</dbReference>
<dbReference type="RefSeq" id="WP_344755134.1">
    <property type="nucleotide sequence ID" value="NZ_BAABBW010000004.1"/>
</dbReference>
<organism evidence="5 6">
    <name type="scientific">Gryllotalpicola koreensis</name>
    <dbReference type="NCBI Taxonomy" id="993086"/>
    <lineage>
        <taxon>Bacteria</taxon>
        <taxon>Bacillati</taxon>
        <taxon>Actinomycetota</taxon>
        <taxon>Actinomycetes</taxon>
        <taxon>Micrococcales</taxon>
        <taxon>Microbacteriaceae</taxon>
        <taxon>Gryllotalpicola</taxon>
    </lineage>
</organism>
<dbReference type="Gene3D" id="3.40.50.2300">
    <property type="match status" value="2"/>
</dbReference>
<comment type="caution">
    <text evidence="5">The sequence shown here is derived from an EMBL/GenBank/DDBJ whole genome shotgun (WGS) entry which is preliminary data.</text>
</comment>
<dbReference type="PANTHER" id="PTHR30483:SF6">
    <property type="entry name" value="PERIPLASMIC BINDING PROTEIN OF ABC TRANSPORTER FOR NATURAL AMINO ACIDS"/>
    <property type="match status" value="1"/>
</dbReference>
<comment type="similarity">
    <text evidence="1">Belongs to the leucine-binding protein family.</text>
</comment>
<dbReference type="InterPro" id="IPR028082">
    <property type="entry name" value="Peripla_BP_I"/>
</dbReference>
<evidence type="ECO:0000313" key="6">
    <source>
        <dbReference type="Proteomes" id="UP001501079"/>
    </source>
</evidence>
<feature type="signal peptide" evidence="3">
    <location>
        <begin position="1"/>
        <end position="21"/>
    </location>
</feature>
<feature type="domain" description="Leucine-binding protein" evidence="4">
    <location>
        <begin position="43"/>
        <end position="354"/>
    </location>
</feature>
<feature type="chain" id="PRO_5047363991" evidence="3">
    <location>
        <begin position="22"/>
        <end position="421"/>
    </location>
</feature>
<dbReference type="Proteomes" id="UP001501079">
    <property type="component" value="Unassembled WGS sequence"/>
</dbReference>
<evidence type="ECO:0000256" key="3">
    <source>
        <dbReference type="SAM" id="SignalP"/>
    </source>
</evidence>
<dbReference type="InterPro" id="IPR028081">
    <property type="entry name" value="Leu-bd"/>
</dbReference>
<dbReference type="InterPro" id="IPR051010">
    <property type="entry name" value="BCAA_transport"/>
</dbReference>
<protein>
    <submittedName>
        <fullName evidence="5">ABC transporter substrate-binding protein</fullName>
    </submittedName>
</protein>
<proteinExistence type="inferred from homology"/>
<sequence length="421" mass="43927">MRSSHSRRLAVGAIATAGAVALVLSGCSSSPSTSSSSGSKDLTLNIGTILPQTGSLATLGPPAIEATNLAVDEINKADKGIKLTITQKDSGDTTTNIATQSVTALLAQNVDAIIGAESSSVTLTVIKQISGAKVLEFSPANTSPDLSDEKLDNGYFWRDAPSDVLQGKVLGEKVAKDGHTNVSILYQNDSYGQGLNDNVKKSIESQGATVATDVAFDPAATDFSAEVNKVLAPKPDALVLISFDQIKKIVPLLKTAGFDFKNLYGTDGNYGVIDPTTADVPSIEGAQFTNPGVQTSDDLKSKLQAQAKKDGAPELKAWSYAPESYDAVTVLALAALKGGATDGTTLKNNLRAVTHGSTDCKTFSACADALKDGKSIHYQGQSGPISFQKNGDPGQAYISIYKYNADNSNTFESSQFGDLTK</sequence>
<dbReference type="Pfam" id="PF13458">
    <property type="entry name" value="Peripla_BP_6"/>
    <property type="match status" value="1"/>
</dbReference>
<name>A0ABP8A4B3_9MICO</name>
<dbReference type="CDD" id="cd06346">
    <property type="entry name" value="PBP1_ABC_ligand_binding-like"/>
    <property type="match status" value="1"/>
</dbReference>
<evidence type="ECO:0000256" key="2">
    <source>
        <dbReference type="ARBA" id="ARBA00022729"/>
    </source>
</evidence>
<dbReference type="EMBL" id="BAABBW010000004">
    <property type="protein sequence ID" value="GAA4177442.1"/>
    <property type="molecule type" value="Genomic_DNA"/>
</dbReference>
<keyword evidence="2 3" id="KW-0732">Signal</keyword>
<evidence type="ECO:0000313" key="5">
    <source>
        <dbReference type="EMBL" id="GAA4177442.1"/>
    </source>
</evidence>
<evidence type="ECO:0000259" key="4">
    <source>
        <dbReference type="Pfam" id="PF13458"/>
    </source>
</evidence>
<dbReference type="PANTHER" id="PTHR30483">
    <property type="entry name" value="LEUCINE-SPECIFIC-BINDING PROTEIN"/>
    <property type="match status" value="1"/>
</dbReference>